<keyword evidence="4" id="KW-0812">Transmembrane</keyword>
<dbReference type="EC" id="2.8.2.-" evidence="9"/>
<gene>
    <name evidence="11" type="ORF">C7M84_011566</name>
</gene>
<feature type="compositionally biased region" description="Pro residues" evidence="10">
    <location>
        <begin position="369"/>
        <end position="389"/>
    </location>
</feature>
<dbReference type="Pfam" id="PF03567">
    <property type="entry name" value="Sulfotransfer_2"/>
    <property type="match status" value="1"/>
</dbReference>
<evidence type="ECO:0000256" key="3">
    <source>
        <dbReference type="ARBA" id="ARBA00022679"/>
    </source>
</evidence>
<keyword evidence="9" id="KW-0735">Signal-anchor</keyword>
<evidence type="ECO:0000313" key="11">
    <source>
        <dbReference type="EMBL" id="ROT70174.1"/>
    </source>
</evidence>
<evidence type="ECO:0000256" key="10">
    <source>
        <dbReference type="SAM" id="MobiDB-lite"/>
    </source>
</evidence>
<evidence type="ECO:0000256" key="1">
    <source>
        <dbReference type="ARBA" id="ARBA00004323"/>
    </source>
</evidence>
<dbReference type="PRINTS" id="PR01217">
    <property type="entry name" value="PRICHEXTENSN"/>
</dbReference>
<protein>
    <recommendedName>
        <fullName evidence="9">Carbohydrate sulfotransferase</fullName>
        <ecNumber evidence="9">2.8.2.-</ecNumber>
    </recommendedName>
</protein>
<dbReference type="GO" id="GO:0008146">
    <property type="term" value="F:sulfotransferase activity"/>
    <property type="evidence" value="ECO:0007669"/>
    <property type="project" value="InterPro"/>
</dbReference>
<feature type="region of interest" description="Disordered" evidence="10">
    <location>
        <begin position="82"/>
        <end position="162"/>
    </location>
</feature>
<dbReference type="Proteomes" id="UP000283509">
    <property type="component" value="Unassembled WGS sequence"/>
</dbReference>
<feature type="compositionally biased region" description="Basic and acidic residues" evidence="10">
    <location>
        <begin position="87"/>
        <end position="99"/>
    </location>
</feature>
<accession>A0A423T103</accession>
<dbReference type="EMBL" id="QCYY01002458">
    <property type="protein sequence ID" value="ROT70174.1"/>
    <property type="molecule type" value="Genomic_DNA"/>
</dbReference>
<dbReference type="GO" id="GO:0000139">
    <property type="term" value="C:Golgi membrane"/>
    <property type="evidence" value="ECO:0007669"/>
    <property type="project" value="UniProtKB-SubCell"/>
</dbReference>
<dbReference type="InterPro" id="IPR018011">
    <property type="entry name" value="Carb_sulfotrans_8-10"/>
</dbReference>
<comment type="caution">
    <text evidence="11">The sequence shown here is derived from an EMBL/GenBank/DDBJ whole genome shotgun (WGS) entry which is preliminary data.</text>
</comment>
<dbReference type="InterPro" id="IPR005331">
    <property type="entry name" value="Sulfotransferase"/>
</dbReference>
<feature type="compositionally biased region" description="Basic and acidic residues" evidence="10">
    <location>
        <begin position="130"/>
        <end position="147"/>
    </location>
</feature>
<proteinExistence type="inferred from homology"/>
<evidence type="ECO:0000256" key="4">
    <source>
        <dbReference type="ARBA" id="ARBA00022692"/>
    </source>
</evidence>
<evidence type="ECO:0000256" key="9">
    <source>
        <dbReference type="RuleBase" id="RU364020"/>
    </source>
</evidence>
<feature type="region of interest" description="Disordered" evidence="10">
    <location>
        <begin position="348"/>
        <end position="401"/>
    </location>
</feature>
<evidence type="ECO:0000256" key="8">
    <source>
        <dbReference type="ARBA" id="ARBA00023180"/>
    </source>
</evidence>
<reference evidence="11 12" key="1">
    <citation type="submission" date="2018-04" db="EMBL/GenBank/DDBJ databases">
        <authorList>
            <person name="Zhang X."/>
            <person name="Yuan J."/>
            <person name="Li F."/>
            <person name="Xiang J."/>
        </authorList>
    </citation>
    <scope>NUCLEOTIDE SEQUENCE [LARGE SCALE GENOMIC DNA]</scope>
    <source>
        <tissue evidence="11">Muscle</tissue>
    </source>
</reference>
<dbReference type="GO" id="GO:0016051">
    <property type="term" value="P:carbohydrate biosynthetic process"/>
    <property type="evidence" value="ECO:0007669"/>
    <property type="project" value="InterPro"/>
</dbReference>
<name>A0A423T103_PENVA</name>
<evidence type="ECO:0000256" key="6">
    <source>
        <dbReference type="ARBA" id="ARBA00023034"/>
    </source>
</evidence>
<sequence length="701" mass="77928">MFSSFAATMKIFKFRLRSFALLTVLLTLTLFLLNLSPSAVSQHFFRLSATDGLPSARNQTASATSKRIVYPDPFKQYDLRVGQAASQEKDVANSSRQEEAEGGGPGGEAGRRDAATQQEAKQGAAGEPGGRARESQEPRASSRDGLDAPKTNGSRQVDEAGGSYVRQGIAEGEEHDAYVQDYPDYTPAEFVEVLKTKLSSKVKKPARISGKGRDLRRPPDDKFSREALQARALEFPEKTPFRKFLAEQKRRVEHITATCPHLAAPDTSLDARGPPPGLVDIHNLIFDRLNLLTFCPVYKAASTSWTITLLEIGGYKRAKNIPLQKLVSQVYPKISNLAGPAVARRTTKFTLPPSSTPSSPIDPLSAAKPPRPSFPGLTPPPPPPPPTDPPSAANPLTTPIPPHPLHPFLLPSISSNPPRPSLLSSWTPRPPLSLSLPPLSSPPSTPFSSLLSLSPSSSPPPSTLLSSWTHAHPLSLSHSLLLPPPPGSPEATTKFMVVRHPFERLLLLPHRPSFPGLTPSAHSPPPRSSPRTTKFMVVRHPFERLLSCFRDKFEYGKKSYYYKRYGEKMVRRYREFPKYISEGQIRDRQQTRRRALEDLPQPLFSLLMGYDFVLRFESLYEEGKQFLEYLNRTAEVQPRWDNPTSGGATNTEIVCSYYSQLPFELMQKLAEKYENDFVLFEYKPDSYFECAKDFVPGKKGT</sequence>
<feature type="compositionally biased region" description="Low complexity" evidence="10">
    <location>
        <begin position="446"/>
        <end position="456"/>
    </location>
</feature>
<reference evidence="11 12" key="2">
    <citation type="submission" date="2019-01" db="EMBL/GenBank/DDBJ databases">
        <title>The decoding of complex shrimp genome reveals the adaptation for benthos swimmer, frequently molting mechanism and breeding impact on genome.</title>
        <authorList>
            <person name="Sun Y."/>
            <person name="Gao Y."/>
            <person name="Yu Y."/>
        </authorList>
    </citation>
    <scope>NUCLEOTIDE SEQUENCE [LARGE SCALE GENOMIC DNA]</scope>
    <source>
        <tissue evidence="11">Muscle</tissue>
    </source>
</reference>
<keyword evidence="6 9" id="KW-0333">Golgi apparatus</keyword>
<dbReference type="AlphaFoldDB" id="A0A423T103"/>
<evidence type="ECO:0000256" key="7">
    <source>
        <dbReference type="ARBA" id="ARBA00023136"/>
    </source>
</evidence>
<dbReference type="PANTHER" id="PTHR12137:SF54">
    <property type="entry name" value="CARBOHYDRATE SULFOTRANSFERASE"/>
    <property type="match status" value="1"/>
</dbReference>
<evidence type="ECO:0000313" key="12">
    <source>
        <dbReference type="Proteomes" id="UP000283509"/>
    </source>
</evidence>
<dbReference type="PANTHER" id="PTHR12137">
    <property type="entry name" value="CARBOHYDRATE SULFOTRANSFERASE"/>
    <property type="match status" value="1"/>
</dbReference>
<evidence type="ECO:0000256" key="5">
    <source>
        <dbReference type="ARBA" id="ARBA00022989"/>
    </source>
</evidence>
<keyword evidence="5" id="KW-1133">Transmembrane helix</keyword>
<feature type="compositionally biased region" description="Low complexity" evidence="10">
    <location>
        <begin position="350"/>
        <end position="365"/>
    </location>
</feature>
<keyword evidence="12" id="KW-1185">Reference proteome</keyword>
<comment type="subcellular location">
    <subcellularLocation>
        <location evidence="1 9">Golgi apparatus membrane</location>
        <topology evidence="1 9">Single-pass type II membrane protein</topology>
    </subcellularLocation>
</comment>
<dbReference type="OrthoDB" id="6355808at2759"/>
<keyword evidence="3 9" id="KW-0808">Transferase</keyword>
<keyword evidence="8 9" id="KW-0325">Glycoprotein</keyword>
<organism evidence="11 12">
    <name type="scientific">Penaeus vannamei</name>
    <name type="common">Whiteleg shrimp</name>
    <name type="synonym">Litopenaeus vannamei</name>
    <dbReference type="NCBI Taxonomy" id="6689"/>
    <lineage>
        <taxon>Eukaryota</taxon>
        <taxon>Metazoa</taxon>
        <taxon>Ecdysozoa</taxon>
        <taxon>Arthropoda</taxon>
        <taxon>Crustacea</taxon>
        <taxon>Multicrustacea</taxon>
        <taxon>Malacostraca</taxon>
        <taxon>Eumalacostraca</taxon>
        <taxon>Eucarida</taxon>
        <taxon>Decapoda</taxon>
        <taxon>Dendrobranchiata</taxon>
        <taxon>Penaeoidea</taxon>
        <taxon>Penaeidae</taxon>
        <taxon>Penaeus</taxon>
    </lineage>
</organism>
<keyword evidence="9" id="KW-0119">Carbohydrate metabolism</keyword>
<feature type="region of interest" description="Disordered" evidence="10">
    <location>
        <begin position="437"/>
        <end position="456"/>
    </location>
</feature>
<keyword evidence="7" id="KW-0472">Membrane</keyword>
<comment type="similarity">
    <text evidence="2 9">Belongs to the sulfotransferase 2 family.</text>
</comment>
<evidence type="ECO:0000256" key="2">
    <source>
        <dbReference type="ARBA" id="ARBA00006339"/>
    </source>
</evidence>